<dbReference type="InterPro" id="IPR007138">
    <property type="entry name" value="ABM_dom"/>
</dbReference>
<feature type="domain" description="ABM" evidence="1">
    <location>
        <begin position="38"/>
        <end position="87"/>
    </location>
</feature>
<dbReference type="SUPFAM" id="SSF54909">
    <property type="entry name" value="Dimeric alpha+beta barrel"/>
    <property type="match status" value="1"/>
</dbReference>
<name>A0A6J4U2I0_9BACT</name>
<dbReference type="Gene3D" id="3.30.70.100">
    <property type="match status" value="1"/>
</dbReference>
<dbReference type="AlphaFoldDB" id="A0A6J4U2I0"/>
<gene>
    <name evidence="2" type="ORF">AVDCRST_MAG59-646</name>
</gene>
<accession>A0A6J4U2I0</accession>
<protein>
    <recommendedName>
        <fullName evidence="1">ABM domain-containing protein</fullName>
    </recommendedName>
</protein>
<sequence>MGWRRSGAYRGCPKELPMPAVLIRHKVGDYAAWAPVYGEDAVTRRANGARDDRLFRSADDPNEVLLLIEWDDLERARLFADSDDLRESMNRAGVTDQPDIWFLEDVGRPAG</sequence>
<dbReference type="EMBL" id="CADCWF010000032">
    <property type="protein sequence ID" value="CAA9539105.1"/>
    <property type="molecule type" value="Genomic_DNA"/>
</dbReference>
<dbReference type="InterPro" id="IPR011008">
    <property type="entry name" value="Dimeric_a/b-barrel"/>
</dbReference>
<evidence type="ECO:0000259" key="1">
    <source>
        <dbReference type="Pfam" id="PF03992"/>
    </source>
</evidence>
<proteinExistence type="predicted"/>
<organism evidence="2">
    <name type="scientific">uncultured Thermomicrobiales bacterium</name>
    <dbReference type="NCBI Taxonomy" id="1645740"/>
    <lineage>
        <taxon>Bacteria</taxon>
        <taxon>Pseudomonadati</taxon>
        <taxon>Thermomicrobiota</taxon>
        <taxon>Thermomicrobia</taxon>
        <taxon>Thermomicrobiales</taxon>
        <taxon>environmental samples</taxon>
    </lineage>
</organism>
<evidence type="ECO:0000313" key="2">
    <source>
        <dbReference type="EMBL" id="CAA9539105.1"/>
    </source>
</evidence>
<reference evidence="2" key="1">
    <citation type="submission" date="2020-02" db="EMBL/GenBank/DDBJ databases">
        <authorList>
            <person name="Meier V. D."/>
        </authorList>
    </citation>
    <scope>NUCLEOTIDE SEQUENCE</scope>
    <source>
        <strain evidence="2">AVDCRST_MAG59</strain>
    </source>
</reference>
<dbReference type="Pfam" id="PF03992">
    <property type="entry name" value="ABM"/>
    <property type="match status" value="1"/>
</dbReference>